<evidence type="ECO:0000313" key="2">
    <source>
        <dbReference type="EMBL" id="KAL0181002.1"/>
    </source>
</evidence>
<name>A0ABD0Q4X3_CIRMR</name>
<sequence>HFPKDCYSNTGPVHPRTACRTHCLLCQSARGQTIAMLKAAAEAAAAATGTSPNGQTQSNAPKSPMGSPLTPKPYKKRGPKPGSK</sequence>
<keyword evidence="3" id="KW-1185">Reference proteome</keyword>
<feature type="region of interest" description="Disordered" evidence="1">
    <location>
        <begin position="40"/>
        <end position="84"/>
    </location>
</feature>
<comment type="caution">
    <text evidence="2">The sequence shown here is derived from an EMBL/GenBank/DDBJ whole genome shotgun (WGS) entry which is preliminary data.</text>
</comment>
<proteinExistence type="predicted"/>
<feature type="non-terminal residue" evidence="2">
    <location>
        <position position="84"/>
    </location>
</feature>
<protein>
    <submittedName>
        <fullName evidence="2">Uncharacterized protein</fullName>
    </submittedName>
</protein>
<evidence type="ECO:0000256" key="1">
    <source>
        <dbReference type="SAM" id="MobiDB-lite"/>
    </source>
</evidence>
<dbReference type="AlphaFoldDB" id="A0ABD0Q4X3"/>
<feature type="compositionally biased region" description="Polar residues" evidence="1">
    <location>
        <begin position="48"/>
        <end position="61"/>
    </location>
</feature>
<evidence type="ECO:0000313" key="3">
    <source>
        <dbReference type="Proteomes" id="UP001529510"/>
    </source>
</evidence>
<feature type="non-terminal residue" evidence="2">
    <location>
        <position position="1"/>
    </location>
</feature>
<organism evidence="2 3">
    <name type="scientific">Cirrhinus mrigala</name>
    <name type="common">Mrigala</name>
    <dbReference type="NCBI Taxonomy" id="683832"/>
    <lineage>
        <taxon>Eukaryota</taxon>
        <taxon>Metazoa</taxon>
        <taxon>Chordata</taxon>
        <taxon>Craniata</taxon>
        <taxon>Vertebrata</taxon>
        <taxon>Euteleostomi</taxon>
        <taxon>Actinopterygii</taxon>
        <taxon>Neopterygii</taxon>
        <taxon>Teleostei</taxon>
        <taxon>Ostariophysi</taxon>
        <taxon>Cypriniformes</taxon>
        <taxon>Cyprinidae</taxon>
        <taxon>Labeoninae</taxon>
        <taxon>Labeonini</taxon>
        <taxon>Cirrhinus</taxon>
    </lineage>
</organism>
<feature type="compositionally biased region" description="Basic residues" evidence="1">
    <location>
        <begin position="73"/>
        <end position="84"/>
    </location>
</feature>
<accession>A0ABD0Q4X3</accession>
<dbReference type="Proteomes" id="UP001529510">
    <property type="component" value="Unassembled WGS sequence"/>
</dbReference>
<gene>
    <name evidence="2" type="ORF">M9458_023408</name>
</gene>
<reference evidence="2 3" key="1">
    <citation type="submission" date="2024-05" db="EMBL/GenBank/DDBJ databases">
        <title>Genome sequencing and assembly of Indian major carp, Cirrhinus mrigala (Hamilton, 1822).</title>
        <authorList>
            <person name="Mohindra V."/>
            <person name="Chowdhury L.M."/>
            <person name="Lal K."/>
            <person name="Jena J.K."/>
        </authorList>
    </citation>
    <scope>NUCLEOTIDE SEQUENCE [LARGE SCALE GENOMIC DNA]</scope>
    <source>
        <strain evidence="2">CM1030</strain>
        <tissue evidence="2">Blood</tissue>
    </source>
</reference>
<dbReference type="EMBL" id="JAMKFB020000011">
    <property type="protein sequence ID" value="KAL0181002.1"/>
    <property type="molecule type" value="Genomic_DNA"/>
</dbReference>